<dbReference type="Proteomes" id="UP001603857">
    <property type="component" value="Unassembled WGS sequence"/>
</dbReference>
<keyword evidence="6" id="KW-1003">Cell membrane</keyword>
<evidence type="ECO:0000256" key="10">
    <source>
        <dbReference type="ARBA" id="ARBA00022729"/>
    </source>
</evidence>
<evidence type="ECO:0000256" key="21">
    <source>
        <dbReference type="SAM" id="Phobius"/>
    </source>
</evidence>
<keyword evidence="12 19" id="KW-0547">Nucleotide-binding</keyword>
<dbReference type="InterPro" id="IPR000719">
    <property type="entry name" value="Prot_kinase_dom"/>
</dbReference>
<dbReference type="Gene3D" id="3.30.200.20">
    <property type="entry name" value="Phosphorylase Kinase, domain 1"/>
    <property type="match status" value="1"/>
</dbReference>
<evidence type="ECO:0000256" key="4">
    <source>
        <dbReference type="ARBA" id="ARBA00010217"/>
    </source>
</evidence>
<dbReference type="FunFam" id="1.10.510.10:FF:000522">
    <property type="entry name" value="L-type lectin-domain containing receptor kinase IX.1"/>
    <property type="match status" value="1"/>
</dbReference>
<dbReference type="GO" id="GO:0030246">
    <property type="term" value="F:carbohydrate binding"/>
    <property type="evidence" value="ECO:0007669"/>
    <property type="project" value="UniProtKB-KW"/>
</dbReference>
<keyword evidence="14 19" id="KW-0067">ATP-binding</keyword>
<dbReference type="CDD" id="cd06899">
    <property type="entry name" value="lectin_legume_LecRK_Arcelin_ConA"/>
    <property type="match status" value="1"/>
</dbReference>
<comment type="similarity">
    <text evidence="2">Belongs to the leguminous lectin family.</text>
</comment>
<name>A0ABD1L367_9FABA</name>
<evidence type="ECO:0000256" key="16">
    <source>
        <dbReference type="ARBA" id="ARBA00023136"/>
    </source>
</evidence>
<keyword evidence="8" id="KW-0808">Transferase</keyword>
<evidence type="ECO:0000256" key="13">
    <source>
        <dbReference type="ARBA" id="ARBA00022777"/>
    </source>
</evidence>
<dbReference type="GO" id="GO:0005886">
    <property type="term" value="C:plasma membrane"/>
    <property type="evidence" value="ECO:0007669"/>
    <property type="project" value="UniProtKB-SubCell"/>
</dbReference>
<evidence type="ECO:0000256" key="2">
    <source>
        <dbReference type="ARBA" id="ARBA00007606"/>
    </source>
</evidence>
<dbReference type="SUPFAM" id="SSF49899">
    <property type="entry name" value="Concanavalin A-like lectins/glucanases"/>
    <property type="match status" value="1"/>
</dbReference>
<keyword evidence="13" id="KW-0418">Kinase</keyword>
<dbReference type="InterPro" id="IPR019825">
    <property type="entry name" value="Lectin_legB_Mn/Ca_BS"/>
</dbReference>
<dbReference type="SMART" id="SM00220">
    <property type="entry name" value="S_TKc"/>
    <property type="match status" value="1"/>
</dbReference>
<dbReference type="PROSITE" id="PS00308">
    <property type="entry name" value="LECTIN_LEGUME_ALPHA"/>
    <property type="match status" value="1"/>
</dbReference>
<evidence type="ECO:0000256" key="11">
    <source>
        <dbReference type="ARBA" id="ARBA00022734"/>
    </source>
</evidence>
<evidence type="ECO:0000256" key="9">
    <source>
        <dbReference type="ARBA" id="ARBA00022692"/>
    </source>
</evidence>
<dbReference type="PROSITE" id="PS00307">
    <property type="entry name" value="LECTIN_LEGUME_BETA"/>
    <property type="match status" value="1"/>
</dbReference>
<dbReference type="InterPro" id="IPR050528">
    <property type="entry name" value="L-type_Lectin-RKs"/>
</dbReference>
<dbReference type="PROSITE" id="PS50011">
    <property type="entry name" value="PROTEIN_KINASE_DOM"/>
    <property type="match status" value="1"/>
</dbReference>
<evidence type="ECO:0000313" key="23">
    <source>
        <dbReference type="EMBL" id="KAL2317962.1"/>
    </source>
</evidence>
<protein>
    <recommendedName>
        <fullName evidence="5">non-specific serine/threonine protein kinase</fullName>
        <ecNumber evidence="5">2.7.11.1</ecNumber>
    </recommendedName>
</protein>
<keyword evidence="18" id="KW-0325">Glycoprotein</keyword>
<keyword evidence="10" id="KW-0732">Signal</keyword>
<comment type="subcellular location">
    <subcellularLocation>
        <location evidence="1">Cell membrane</location>
        <topology evidence="1">Single-pass type I membrane protein</topology>
    </subcellularLocation>
</comment>
<gene>
    <name evidence="23" type="ORF">Fmac_031838</name>
</gene>
<accession>A0ABD1L367</accession>
<dbReference type="SUPFAM" id="SSF56112">
    <property type="entry name" value="Protein kinase-like (PK-like)"/>
    <property type="match status" value="1"/>
</dbReference>
<dbReference type="AlphaFoldDB" id="A0ABD1L367"/>
<dbReference type="EC" id="2.7.11.1" evidence="5"/>
<keyword evidence="16 21" id="KW-0472">Membrane</keyword>
<keyword evidence="17" id="KW-0675">Receptor</keyword>
<evidence type="ECO:0000256" key="6">
    <source>
        <dbReference type="ARBA" id="ARBA00022475"/>
    </source>
</evidence>
<organism evidence="23 24">
    <name type="scientific">Flemingia macrophylla</name>
    <dbReference type="NCBI Taxonomy" id="520843"/>
    <lineage>
        <taxon>Eukaryota</taxon>
        <taxon>Viridiplantae</taxon>
        <taxon>Streptophyta</taxon>
        <taxon>Embryophyta</taxon>
        <taxon>Tracheophyta</taxon>
        <taxon>Spermatophyta</taxon>
        <taxon>Magnoliopsida</taxon>
        <taxon>eudicotyledons</taxon>
        <taxon>Gunneridae</taxon>
        <taxon>Pentapetalae</taxon>
        <taxon>rosids</taxon>
        <taxon>fabids</taxon>
        <taxon>Fabales</taxon>
        <taxon>Fabaceae</taxon>
        <taxon>Papilionoideae</taxon>
        <taxon>50 kb inversion clade</taxon>
        <taxon>NPAAA clade</taxon>
        <taxon>indigoferoid/millettioid clade</taxon>
        <taxon>Phaseoleae</taxon>
        <taxon>Flemingia</taxon>
    </lineage>
</organism>
<dbReference type="InterPro" id="IPR017441">
    <property type="entry name" value="Protein_kinase_ATP_BS"/>
</dbReference>
<comment type="similarity">
    <text evidence="4">In the C-terminal section; belongs to the protein kinase superfamily. Ser/Thr protein kinase family.</text>
</comment>
<evidence type="ECO:0000256" key="20">
    <source>
        <dbReference type="SAM" id="MobiDB-lite"/>
    </source>
</evidence>
<dbReference type="Gene3D" id="1.10.510.10">
    <property type="entry name" value="Transferase(Phosphotransferase) domain 1"/>
    <property type="match status" value="1"/>
</dbReference>
<proteinExistence type="inferred from homology"/>
<evidence type="ECO:0000256" key="8">
    <source>
        <dbReference type="ARBA" id="ARBA00022679"/>
    </source>
</evidence>
<feature type="region of interest" description="Disordered" evidence="20">
    <location>
        <begin position="608"/>
        <end position="643"/>
    </location>
</feature>
<dbReference type="PANTHER" id="PTHR27007">
    <property type="match status" value="1"/>
</dbReference>
<reference evidence="23 24" key="1">
    <citation type="submission" date="2024-08" db="EMBL/GenBank/DDBJ databases">
        <title>Insights into the chromosomal genome structure of Flemingia macrophylla.</title>
        <authorList>
            <person name="Ding Y."/>
            <person name="Zhao Y."/>
            <person name="Bi W."/>
            <person name="Wu M."/>
            <person name="Zhao G."/>
            <person name="Gong Y."/>
            <person name="Li W."/>
            <person name="Zhang P."/>
        </authorList>
    </citation>
    <scope>NUCLEOTIDE SEQUENCE [LARGE SCALE GENOMIC DNA]</scope>
    <source>
        <strain evidence="23">DYQJB</strain>
        <tissue evidence="23">Leaf</tissue>
    </source>
</reference>
<keyword evidence="9 21" id="KW-0812">Transmembrane</keyword>
<evidence type="ECO:0000256" key="5">
    <source>
        <dbReference type="ARBA" id="ARBA00012513"/>
    </source>
</evidence>
<dbReference type="Pfam" id="PF00069">
    <property type="entry name" value="Pkinase"/>
    <property type="match status" value="1"/>
</dbReference>
<feature type="transmembrane region" description="Helical" evidence="21">
    <location>
        <begin position="279"/>
        <end position="305"/>
    </location>
</feature>
<dbReference type="EMBL" id="JBGMDY010000011">
    <property type="protein sequence ID" value="KAL2317962.1"/>
    <property type="molecule type" value="Genomic_DNA"/>
</dbReference>
<evidence type="ECO:0000256" key="3">
    <source>
        <dbReference type="ARBA" id="ARBA00008536"/>
    </source>
</evidence>
<evidence type="ECO:0000256" key="17">
    <source>
        <dbReference type="ARBA" id="ARBA00023170"/>
    </source>
</evidence>
<comment type="caution">
    <text evidence="23">The sequence shown here is derived from an EMBL/GenBank/DDBJ whole genome shotgun (WGS) entry which is preliminary data.</text>
</comment>
<dbReference type="GO" id="GO:0004674">
    <property type="term" value="F:protein serine/threonine kinase activity"/>
    <property type="evidence" value="ECO:0007669"/>
    <property type="project" value="UniProtKB-KW"/>
</dbReference>
<dbReference type="GO" id="GO:0005524">
    <property type="term" value="F:ATP binding"/>
    <property type="evidence" value="ECO:0007669"/>
    <property type="project" value="UniProtKB-UniRule"/>
</dbReference>
<dbReference type="PROSITE" id="PS00108">
    <property type="entry name" value="PROTEIN_KINASE_ST"/>
    <property type="match status" value="1"/>
</dbReference>
<keyword evidence="7" id="KW-0723">Serine/threonine-protein kinase</keyword>
<keyword evidence="11" id="KW-0430">Lectin</keyword>
<evidence type="ECO:0000256" key="1">
    <source>
        <dbReference type="ARBA" id="ARBA00004251"/>
    </source>
</evidence>
<evidence type="ECO:0000256" key="18">
    <source>
        <dbReference type="ARBA" id="ARBA00023180"/>
    </source>
</evidence>
<dbReference type="InterPro" id="IPR011009">
    <property type="entry name" value="Kinase-like_dom_sf"/>
</dbReference>
<feature type="binding site" evidence="19">
    <location>
        <position position="367"/>
    </location>
    <ligand>
        <name>ATP</name>
        <dbReference type="ChEBI" id="CHEBI:30616"/>
    </ligand>
</feature>
<keyword evidence="15 21" id="KW-1133">Transmembrane helix</keyword>
<comment type="similarity">
    <text evidence="3">In the N-terminal section; belongs to the leguminous lectin family.</text>
</comment>
<sequence>MLSTSKVLPYFKTFLLLRILILPKIQPLSFKITNFNDTESASFVGYTGVTKIENGTLVLNPLISNSVGRAIYSQPLRLKNSSNGNLTDFSTRFSFTIDATSNTNYGDGFAFYVAPLAYPIPPNSGGGSLGLYGDTQNIVAVEFDTYVNDYDPPMTHVGINNSSQVSLATSLFDIGSNIGNMVYALITYNSSAKLLAVSWFFDGNGSGFTPNASLSHQIDLGELLPEWVTFGFSGATGVSNEENVIRSWEFASSLNSTSSEVHKDHDDGTVTKYKLQVKVVVVAVACSISFVLVVIGVSWLVLIIVKEKRREGGFDDLDRGAMPRRFGYKELVAATNGFVDDRRLGEGGSGQVYKGFLSDLGRVVAVKRIFSNVEDSENIFTNEVEIISRLIHRNLVQFMGWCHEQGELLLVFEYMTNGSLDTHLFGIRKPLSWSVRYKMALGVARALRYLHEDAEQCVLHRDIKSSNVLLDTDFNTKLSDFGMAKLVDPRLRTQKTKVVGTYGYLAPEYVKEGRASKESDMYGFGVVALEIACGRRTYQDGENNHVPLTNWVWKHYVDGTILNAADERLNRDFDVNEMTCLLTVGIWCTLQDHKKRPKAEQKIPPRVGMISPAQGWRNRSRILPAGPVPPTLGGTAPAQPRRD</sequence>
<evidence type="ECO:0000256" key="12">
    <source>
        <dbReference type="ARBA" id="ARBA00022741"/>
    </source>
</evidence>
<dbReference type="InterPro" id="IPR000985">
    <property type="entry name" value="Lectin_LegA_CS"/>
</dbReference>
<evidence type="ECO:0000259" key="22">
    <source>
        <dbReference type="PROSITE" id="PS50011"/>
    </source>
</evidence>
<dbReference type="Gene3D" id="2.60.120.200">
    <property type="match status" value="1"/>
</dbReference>
<evidence type="ECO:0000256" key="14">
    <source>
        <dbReference type="ARBA" id="ARBA00022840"/>
    </source>
</evidence>
<evidence type="ECO:0000256" key="15">
    <source>
        <dbReference type="ARBA" id="ARBA00022989"/>
    </source>
</evidence>
<dbReference type="PROSITE" id="PS00107">
    <property type="entry name" value="PROTEIN_KINASE_ATP"/>
    <property type="match status" value="1"/>
</dbReference>
<dbReference type="InterPro" id="IPR008271">
    <property type="entry name" value="Ser/Thr_kinase_AS"/>
</dbReference>
<dbReference type="InterPro" id="IPR013320">
    <property type="entry name" value="ConA-like_dom_sf"/>
</dbReference>
<dbReference type="FunFam" id="3.30.200.20:FF:000529">
    <property type="entry name" value="L-type lectin-domain containing receptor kinase IX.1"/>
    <property type="match status" value="1"/>
</dbReference>
<evidence type="ECO:0000256" key="7">
    <source>
        <dbReference type="ARBA" id="ARBA00022527"/>
    </source>
</evidence>
<dbReference type="InterPro" id="IPR001220">
    <property type="entry name" value="Legume_lectin_dom"/>
</dbReference>
<keyword evidence="24" id="KW-1185">Reference proteome</keyword>
<feature type="domain" description="Protein kinase" evidence="22">
    <location>
        <begin position="338"/>
        <end position="607"/>
    </location>
</feature>
<evidence type="ECO:0000313" key="24">
    <source>
        <dbReference type="Proteomes" id="UP001603857"/>
    </source>
</evidence>
<evidence type="ECO:0000256" key="19">
    <source>
        <dbReference type="PROSITE-ProRule" id="PRU10141"/>
    </source>
</evidence>
<dbReference type="Pfam" id="PF00139">
    <property type="entry name" value="Lectin_legB"/>
    <property type="match status" value="1"/>
</dbReference>